<dbReference type="OMA" id="CNCEDIG"/>
<evidence type="ECO:0000256" key="1">
    <source>
        <dbReference type="SAM" id="MobiDB-lite"/>
    </source>
</evidence>
<organism evidence="2 3">
    <name type="scientific">Ceratopteris richardii</name>
    <name type="common">Triangle waterfern</name>
    <dbReference type="NCBI Taxonomy" id="49495"/>
    <lineage>
        <taxon>Eukaryota</taxon>
        <taxon>Viridiplantae</taxon>
        <taxon>Streptophyta</taxon>
        <taxon>Embryophyta</taxon>
        <taxon>Tracheophyta</taxon>
        <taxon>Polypodiopsida</taxon>
        <taxon>Polypodiidae</taxon>
        <taxon>Polypodiales</taxon>
        <taxon>Pteridineae</taxon>
        <taxon>Pteridaceae</taxon>
        <taxon>Parkerioideae</taxon>
        <taxon>Ceratopteris</taxon>
    </lineage>
</organism>
<reference evidence="2" key="1">
    <citation type="submission" date="2021-08" db="EMBL/GenBank/DDBJ databases">
        <title>WGS assembly of Ceratopteris richardii.</title>
        <authorList>
            <person name="Marchant D.B."/>
            <person name="Chen G."/>
            <person name="Jenkins J."/>
            <person name="Shu S."/>
            <person name="Leebens-Mack J."/>
            <person name="Grimwood J."/>
            <person name="Schmutz J."/>
            <person name="Soltis P."/>
            <person name="Soltis D."/>
            <person name="Chen Z.-H."/>
        </authorList>
    </citation>
    <scope>NUCLEOTIDE SEQUENCE</scope>
    <source>
        <strain evidence="2">Whitten #5841</strain>
        <tissue evidence="2">Leaf</tissue>
    </source>
</reference>
<gene>
    <name evidence="2" type="ORF">KP509_04G079900</name>
</gene>
<evidence type="ECO:0000313" key="3">
    <source>
        <dbReference type="Proteomes" id="UP000825935"/>
    </source>
</evidence>
<feature type="region of interest" description="Disordered" evidence="1">
    <location>
        <begin position="1"/>
        <end position="20"/>
    </location>
</feature>
<dbReference type="PANTHER" id="PTHR35717">
    <property type="entry name" value="OS05G0156200 PROTEIN"/>
    <property type="match status" value="1"/>
</dbReference>
<keyword evidence="3" id="KW-1185">Reference proteome</keyword>
<dbReference type="EMBL" id="CM035409">
    <property type="protein sequence ID" value="KAH7439879.1"/>
    <property type="molecule type" value="Genomic_DNA"/>
</dbReference>
<evidence type="ECO:0000313" key="2">
    <source>
        <dbReference type="EMBL" id="KAH7439879.1"/>
    </source>
</evidence>
<proteinExistence type="predicted"/>
<dbReference type="OrthoDB" id="637546at2759"/>
<dbReference type="Proteomes" id="UP000825935">
    <property type="component" value="Chromosome 4"/>
</dbReference>
<dbReference type="PANTHER" id="PTHR35717:SF1">
    <property type="entry name" value="OS05G0156200 PROTEIN"/>
    <property type="match status" value="1"/>
</dbReference>
<dbReference type="AlphaFoldDB" id="A0A8T2V6J9"/>
<comment type="caution">
    <text evidence="2">The sequence shown here is derived from an EMBL/GenBank/DDBJ whole genome shotgun (WGS) entry which is preliminary data.</text>
</comment>
<accession>A0A8T2V6J9</accession>
<protein>
    <submittedName>
        <fullName evidence="2">Uncharacterized protein</fullName>
    </submittedName>
</protein>
<sequence length="370" mass="39895">MKMGIDPSSIQSGSKRVRPDDEVYLDNFHSHKRYLSEVMASSLNSLKVGDSLSGGLKGSSQASDPIDSPALTETCGISKSLSSYPSNGDELSTLDSYMSDESDNDSVCYRTGRVYYRNPQRALSSFCESGIASPVKSSKGVSSGTNAIISGFSMSSPPLPCIQSKQRVPDAEARFPSSPSDPCYSADLRRAALLRSLQMRAQSPVAISDGVIADENVDGFLDTCPHSLAEAEDQCSPCSPNLDELSSEQTLCNQELVGSPIHGTYHGQTGRGSGLVRSLLLDGCANGEIQPGFAVAVSDTDSTVLHIDKLESRDMNPVFDLSGLYMEEVSDSTEADNSNRMKWSSKSARGDRLCSYFYKTCCNRNTKDER</sequence>
<name>A0A8T2V6J9_CERRI</name>